<evidence type="ECO:0000313" key="3">
    <source>
        <dbReference type="Proteomes" id="UP000521943"/>
    </source>
</evidence>
<evidence type="ECO:0000313" key="2">
    <source>
        <dbReference type="EMBL" id="KAF6754738.1"/>
    </source>
</evidence>
<feature type="transmembrane region" description="Helical" evidence="1">
    <location>
        <begin position="574"/>
        <end position="592"/>
    </location>
</feature>
<feature type="transmembrane region" description="Helical" evidence="1">
    <location>
        <begin position="653"/>
        <end position="671"/>
    </location>
</feature>
<dbReference type="AlphaFoldDB" id="A0A8H6HWX6"/>
<feature type="transmembrane region" description="Helical" evidence="1">
    <location>
        <begin position="487"/>
        <end position="515"/>
    </location>
</feature>
<keyword evidence="1" id="KW-1133">Transmembrane helix</keyword>
<accession>A0A8H6HWX6</accession>
<reference evidence="2 3" key="1">
    <citation type="submission" date="2020-07" db="EMBL/GenBank/DDBJ databases">
        <title>Comparative genomics of pyrophilous fungi reveals a link between fire events and developmental genes.</title>
        <authorList>
            <consortium name="DOE Joint Genome Institute"/>
            <person name="Steindorff A.S."/>
            <person name="Carver A."/>
            <person name="Calhoun S."/>
            <person name="Stillman K."/>
            <person name="Liu H."/>
            <person name="Lipzen A."/>
            <person name="Pangilinan J."/>
            <person name="Labutti K."/>
            <person name="Bruns T.D."/>
            <person name="Grigoriev I.V."/>
        </authorList>
    </citation>
    <scope>NUCLEOTIDE SEQUENCE [LARGE SCALE GENOMIC DNA]</scope>
    <source>
        <strain evidence="2 3">CBS 144469</strain>
    </source>
</reference>
<comment type="caution">
    <text evidence="2">The sequence shown here is derived from an EMBL/GenBank/DDBJ whole genome shotgun (WGS) entry which is preliminary data.</text>
</comment>
<dbReference type="OrthoDB" id="2548253at2759"/>
<dbReference type="Proteomes" id="UP000521943">
    <property type="component" value="Unassembled WGS sequence"/>
</dbReference>
<evidence type="ECO:0000256" key="1">
    <source>
        <dbReference type="SAM" id="Phobius"/>
    </source>
</evidence>
<name>A0A8H6HWX6_9AGAR</name>
<feature type="transmembrane region" description="Helical" evidence="1">
    <location>
        <begin position="26"/>
        <end position="51"/>
    </location>
</feature>
<sequence>MSAQGYGKLNLDPGLPKRKRSSGCRCLLLSCGTLLALLVLAGIGALAHFGYQQARQPHGFMYANKTLEEVDDLSTVVRPLIDEDQKFDILATVWVVDYAADFENRRRAWVGPAPEYHIFSDVIFRGLTLKSKHVHTQVNLTIPLENFEKSYLENNDMRATFTLIPQSPSLLDYMTGYSSWRPWSITQPVVRPGEKNPTMSQFESALNSFSVSTPLIEFSSIKGSCDHEAWQGLERDMTYGPPDSDDDIMRNWKTTNGKTALEGHPYVVTRTSLRVARMTKLHDSLRFFLYHRKLGKDMRLNGCGTDEGAFKHADERKCYRDFYTRANAETRIDLLVPDEKTGKNVTQAAYAPFLDVSPASWGPLDLIPVPVIRERCPATYQASKVASEGGQTMNVIWKIAFSANSPGRLFLADRISHNGQYYNMTDTEFRKALEQQSAESMQRAVGHKFSNENHAGSLLVTGLIAGVLMVAHVGLEIHYWYTRTSTAGISIIGAWLLAAAHCLDFTSAVWGSWLLADLWSFLWTLIGSCCLSLSLGFCTLKAILRIDFVKGFPFVKVMPASHAERASSRRETRGRLSVLIAVAAVSLLLHFVEPLRNYAFIPSVGPEQDPNPAGTEIASALVSYGATPIHCAADFYQILLNYRAKTFAGQYKVNAWIGLFVHVILAILPYISWISGEATFRDAYTTTTFVYQCNFVAYAVQAFIYPRVSQDDEDTESD</sequence>
<keyword evidence="3" id="KW-1185">Reference proteome</keyword>
<keyword evidence="1" id="KW-0812">Transmembrane</keyword>
<gene>
    <name evidence="2" type="ORF">DFP72DRAFT_898659</name>
</gene>
<keyword evidence="1" id="KW-0472">Membrane</keyword>
<organism evidence="2 3">
    <name type="scientific">Ephemerocybe angulata</name>
    <dbReference type="NCBI Taxonomy" id="980116"/>
    <lineage>
        <taxon>Eukaryota</taxon>
        <taxon>Fungi</taxon>
        <taxon>Dikarya</taxon>
        <taxon>Basidiomycota</taxon>
        <taxon>Agaricomycotina</taxon>
        <taxon>Agaricomycetes</taxon>
        <taxon>Agaricomycetidae</taxon>
        <taxon>Agaricales</taxon>
        <taxon>Agaricineae</taxon>
        <taxon>Psathyrellaceae</taxon>
        <taxon>Ephemerocybe</taxon>
    </lineage>
</organism>
<feature type="transmembrane region" description="Helical" evidence="1">
    <location>
        <begin position="455"/>
        <end position="475"/>
    </location>
</feature>
<feature type="transmembrane region" description="Helical" evidence="1">
    <location>
        <begin position="521"/>
        <end position="544"/>
    </location>
</feature>
<proteinExistence type="predicted"/>
<protein>
    <submittedName>
        <fullName evidence="2">Uncharacterized protein</fullName>
    </submittedName>
</protein>
<dbReference type="EMBL" id="JACGCI010000033">
    <property type="protein sequence ID" value="KAF6754738.1"/>
    <property type="molecule type" value="Genomic_DNA"/>
</dbReference>